<reference evidence="2" key="2">
    <citation type="submission" date="2015-08" db="UniProtKB">
        <authorList>
            <consortium name="WormBaseParasite"/>
        </authorList>
    </citation>
    <scope>IDENTIFICATION</scope>
</reference>
<evidence type="ECO:0000313" key="2">
    <source>
        <dbReference type="WBParaSite" id="SVE_1089100.1"/>
    </source>
</evidence>
<dbReference type="Proteomes" id="UP000035680">
    <property type="component" value="Unassembled WGS sequence"/>
</dbReference>
<organism evidence="1 2">
    <name type="scientific">Strongyloides venezuelensis</name>
    <name type="common">Threadworm</name>
    <dbReference type="NCBI Taxonomy" id="75913"/>
    <lineage>
        <taxon>Eukaryota</taxon>
        <taxon>Metazoa</taxon>
        <taxon>Ecdysozoa</taxon>
        <taxon>Nematoda</taxon>
        <taxon>Chromadorea</taxon>
        <taxon>Rhabditida</taxon>
        <taxon>Tylenchina</taxon>
        <taxon>Panagrolaimomorpha</taxon>
        <taxon>Strongyloidoidea</taxon>
        <taxon>Strongyloididae</taxon>
        <taxon>Strongyloides</taxon>
    </lineage>
</organism>
<proteinExistence type="predicted"/>
<evidence type="ECO:0000313" key="1">
    <source>
        <dbReference type="Proteomes" id="UP000035680"/>
    </source>
</evidence>
<sequence>MSMGVSFKLIVKKMILKTFYAKIKGSIKVGVDFRGFFPVILVSINHLTPTISLDTENLKCDDRKMSNINLIKLKGLSKIIQG</sequence>
<accession>A0A0K0FP39</accession>
<keyword evidence="1" id="KW-1185">Reference proteome</keyword>
<reference evidence="1" key="1">
    <citation type="submission" date="2014-07" db="EMBL/GenBank/DDBJ databases">
        <authorList>
            <person name="Martin A.A"/>
            <person name="De Silva N."/>
        </authorList>
    </citation>
    <scope>NUCLEOTIDE SEQUENCE</scope>
</reference>
<dbReference type="WBParaSite" id="SVE_1089100.1">
    <property type="protein sequence ID" value="SVE_1089100.1"/>
    <property type="gene ID" value="SVE_1089100"/>
</dbReference>
<dbReference type="AlphaFoldDB" id="A0A0K0FP39"/>
<protein>
    <submittedName>
        <fullName evidence="2">BPI2 domain-containing protein</fullName>
    </submittedName>
</protein>
<name>A0A0K0FP39_STRVS</name>